<comment type="caution">
    <text evidence="2">The sequence shown here is derived from an EMBL/GenBank/DDBJ whole genome shotgun (WGS) entry which is preliminary data.</text>
</comment>
<reference evidence="2 3" key="1">
    <citation type="journal article" date="2021" name="Elife">
        <title>Chloroplast acquisition without the gene transfer in kleptoplastic sea slugs, Plakobranchus ocellatus.</title>
        <authorList>
            <person name="Maeda T."/>
            <person name="Takahashi S."/>
            <person name="Yoshida T."/>
            <person name="Shimamura S."/>
            <person name="Takaki Y."/>
            <person name="Nagai Y."/>
            <person name="Toyoda A."/>
            <person name="Suzuki Y."/>
            <person name="Arimoto A."/>
            <person name="Ishii H."/>
            <person name="Satoh N."/>
            <person name="Nishiyama T."/>
            <person name="Hasebe M."/>
            <person name="Maruyama T."/>
            <person name="Minagawa J."/>
            <person name="Obokata J."/>
            <person name="Shigenobu S."/>
        </authorList>
    </citation>
    <scope>NUCLEOTIDE SEQUENCE [LARGE SCALE GENOMIC DNA]</scope>
</reference>
<dbReference type="PROSITE" id="PS00018">
    <property type="entry name" value="EF_HAND_1"/>
    <property type="match status" value="1"/>
</dbReference>
<gene>
    <name evidence="2" type="ORF">PoB_002459700</name>
</gene>
<dbReference type="InterPro" id="IPR018247">
    <property type="entry name" value="EF_Hand_1_Ca_BS"/>
</dbReference>
<evidence type="ECO:0000256" key="1">
    <source>
        <dbReference type="ARBA" id="ARBA00022837"/>
    </source>
</evidence>
<proteinExistence type="predicted"/>
<keyword evidence="1" id="KW-0106">Calcium</keyword>
<dbReference type="Proteomes" id="UP000735302">
    <property type="component" value="Unassembled WGS sequence"/>
</dbReference>
<dbReference type="InterPro" id="IPR011992">
    <property type="entry name" value="EF-hand-dom_pair"/>
</dbReference>
<sequence length="292" mass="32180">MSLGLPKELIKKIFLYAQTLPSPGKPDVIGETVFKAQMGFRFGISSTFHLQIIYEGESSTQLYGLAFQFISLGGGVYGIVASESALRSAGTLLSRVRASPPAPRPDGGLSQLLIALKHLSPKFGWNSNLCTPNNHGDYAQATEGVGGAVDNESALRSARALLLRVRVPPLAPRPEGGPESLRSPCCGEAMYIQPTSTGDNCITNIADGEETDGETEEYLKEIIELVVLMLDDNRDRLISLEEFRFMSALMGMSDPQVKEYFRYERNRCLCDPVIRQQDMFEKLYPVTLDFDD</sequence>
<dbReference type="AlphaFoldDB" id="A0AAV3ZU63"/>
<organism evidence="2 3">
    <name type="scientific">Plakobranchus ocellatus</name>
    <dbReference type="NCBI Taxonomy" id="259542"/>
    <lineage>
        <taxon>Eukaryota</taxon>
        <taxon>Metazoa</taxon>
        <taxon>Spiralia</taxon>
        <taxon>Lophotrochozoa</taxon>
        <taxon>Mollusca</taxon>
        <taxon>Gastropoda</taxon>
        <taxon>Heterobranchia</taxon>
        <taxon>Euthyneura</taxon>
        <taxon>Panpulmonata</taxon>
        <taxon>Sacoglossa</taxon>
        <taxon>Placobranchoidea</taxon>
        <taxon>Plakobranchidae</taxon>
        <taxon>Plakobranchus</taxon>
    </lineage>
</organism>
<evidence type="ECO:0008006" key="4">
    <source>
        <dbReference type="Google" id="ProtNLM"/>
    </source>
</evidence>
<protein>
    <recommendedName>
        <fullName evidence="4">EF-hand domain-containing protein</fullName>
    </recommendedName>
</protein>
<keyword evidence="3" id="KW-1185">Reference proteome</keyword>
<evidence type="ECO:0000313" key="3">
    <source>
        <dbReference type="Proteomes" id="UP000735302"/>
    </source>
</evidence>
<dbReference type="SUPFAM" id="SSF47473">
    <property type="entry name" value="EF-hand"/>
    <property type="match status" value="1"/>
</dbReference>
<accession>A0AAV3ZU63</accession>
<name>A0AAV3ZU63_9GAST</name>
<evidence type="ECO:0000313" key="2">
    <source>
        <dbReference type="EMBL" id="GFN98091.1"/>
    </source>
</evidence>
<dbReference type="EMBL" id="BLXT01002832">
    <property type="protein sequence ID" value="GFN98091.1"/>
    <property type="molecule type" value="Genomic_DNA"/>
</dbReference>